<name>A0A918BTJ9_9ACTN</name>
<proteinExistence type="predicted"/>
<evidence type="ECO:0000313" key="1">
    <source>
        <dbReference type="EMBL" id="GGQ88803.1"/>
    </source>
</evidence>
<dbReference type="Proteomes" id="UP000620156">
    <property type="component" value="Unassembled WGS sequence"/>
</dbReference>
<protein>
    <recommendedName>
        <fullName evidence="3">Nucleoside 2-deoxyribosyltransferase</fullName>
    </recommendedName>
</protein>
<sequence>MDSTQATDVTAAHKTGLLTGLDVFVGGPIQHAILQDGFVGHLQDAITTAIQTVTENGANVFSAHVVEKFGAETAAFTPEQVSVRDFRWMRKCDVFVPVLPLLEDQTLRRTDGTHVELGWATALGRPIVIITKQPFVESASHLLKGLYRVGSVRTIDFDEFTEKPSLLIDAVLSATERQREAVNASLVA</sequence>
<dbReference type="RefSeq" id="WP_189220724.1">
    <property type="nucleotide sequence ID" value="NZ_BMQK01000029.1"/>
</dbReference>
<accession>A0A918BTJ9</accession>
<reference evidence="1" key="2">
    <citation type="submission" date="2020-09" db="EMBL/GenBank/DDBJ databases">
        <authorList>
            <person name="Sun Q."/>
            <person name="Ohkuma M."/>
        </authorList>
    </citation>
    <scope>NUCLEOTIDE SEQUENCE</scope>
    <source>
        <strain evidence="1">JCM 3131</strain>
    </source>
</reference>
<keyword evidence="2" id="KW-1185">Reference proteome</keyword>
<reference evidence="1" key="1">
    <citation type="journal article" date="2014" name="Int. J. Syst. Evol. Microbiol.">
        <title>Complete genome sequence of Corynebacterium casei LMG S-19264T (=DSM 44701T), isolated from a smear-ripened cheese.</title>
        <authorList>
            <consortium name="US DOE Joint Genome Institute (JGI-PGF)"/>
            <person name="Walter F."/>
            <person name="Albersmeier A."/>
            <person name="Kalinowski J."/>
            <person name="Ruckert C."/>
        </authorList>
    </citation>
    <scope>NUCLEOTIDE SEQUENCE</scope>
    <source>
        <strain evidence="1">JCM 3131</strain>
    </source>
</reference>
<dbReference type="Pfam" id="PF05014">
    <property type="entry name" value="Nuc_deoxyrib_tr"/>
    <property type="match status" value="1"/>
</dbReference>
<evidence type="ECO:0008006" key="3">
    <source>
        <dbReference type="Google" id="ProtNLM"/>
    </source>
</evidence>
<evidence type="ECO:0000313" key="2">
    <source>
        <dbReference type="Proteomes" id="UP000620156"/>
    </source>
</evidence>
<dbReference type="InterPro" id="IPR007710">
    <property type="entry name" value="Nucleoside_deoxyribTrfase"/>
</dbReference>
<dbReference type="SUPFAM" id="SSF52309">
    <property type="entry name" value="N-(deoxy)ribosyltransferase-like"/>
    <property type="match status" value="1"/>
</dbReference>
<dbReference type="EMBL" id="BMQK01000029">
    <property type="protein sequence ID" value="GGQ88803.1"/>
    <property type="molecule type" value="Genomic_DNA"/>
</dbReference>
<dbReference type="AlphaFoldDB" id="A0A918BTJ9"/>
<dbReference type="Gene3D" id="3.40.50.450">
    <property type="match status" value="1"/>
</dbReference>
<gene>
    <name evidence="1" type="ORF">GCM10010145_67940</name>
</gene>
<comment type="caution">
    <text evidence="1">The sequence shown here is derived from an EMBL/GenBank/DDBJ whole genome shotgun (WGS) entry which is preliminary data.</text>
</comment>
<organism evidence="1 2">
    <name type="scientific">Streptomyces ruber</name>
    <dbReference type="NCBI Taxonomy" id="83378"/>
    <lineage>
        <taxon>Bacteria</taxon>
        <taxon>Bacillati</taxon>
        <taxon>Actinomycetota</taxon>
        <taxon>Actinomycetes</taxon>
        <taxon>Kitasatosporales</taxon>
        <taxon>Streptomycetaceae</taxon>
        <taxon>Streptomyces</taxon>
    </lineage>
</organism>